<gene>
    <name evidence="2" type="ORF">GCM10011613_31680</name>
</gene>
<reference evidence="3" key="1">
    <citation type="journal article" date="2019" name="Int. J. Syst. Evol. Microbiol.">
        <title>The Global Catalogue of Microorganisms (GCM) 10K type strain sequencing project: providing services to taxonomists for standard genome sequencing and annotation.</title>
        <authorList>
            <consortium name="The Broad Institute Genomics Platform"/>
            <consortium name="The Broad Institute Genome Sequencing Center for Infectious Disease"/>
            <person name="Wu L."/>
            <person name="Ma J."/>
        </authorList>
    </citation>
    <scope>NUCLEOTIDE SEQUENCE [LARGE SCALE GENOMIC DNA]</scope>
    <source>
        <strain evidence="3">KCTC 32239</strain>
    </source>
</reference>
<evidence type="ECO:0000313" key="2">
    <source>
        <dbReference type="EMBL" id="GGY84416.1"/>
    </source>
</evidence>
<evidence type="ECO:0000313" key="3">
    <source>
        <dbReference type="Proteomes" id="UP000619761"/>
    </source>
</evidence>
<dbReference type="EMBL" id="BMYZ01000003">
    <property type="protein sequence ID" value="GGY84416.1"/>
    <property type="molecule type" value="Genomic_DNA"/>
</dbReference>
<proteinExistence type="predicted"/>
<dbReference type="Proteomes" id="UP000619761">
    <property type="component" value="Unassembled WGS sequence"/>
</dbReference>
<organism evidence="2 3">
    <name type="scientific">Cellvibrio zantedeschiae</name>
    <dbReference type="NCBI Taxonomy" id="1237077"/>
    <lineage>
        <taxon>Bacteria</taxon>
        <taxon>Pseudomonadati</taxon>
        <taxon>Pseudomonadota</taxon>
        <taxon>Gammaproteobacteria</taxon>
        <taxon>Cellvibrionales</taxon>
        <taxon>Cellvibrionaceae</taxon>
        <taxon>Cellvibrio</taxon>
    </lineage>
</organism>
<feature type="chain" id="PRO_5045629768" description="DUF4488 domain-containing protein" evidence="1">
    <location>
        <begin position="21"/>
        <end position="164"/>
    </location>
</feature>
<sequence>MNNLKTLFLIVCFASTIAQAQPASGNFSGLENIVGMWKLTEPASEQEKNFRLNYHFISRDSALVEVYGDPARQTTETIFHRDGEKLLGTHYCARGNQPRLKASKLVGNTIEFNFQDITNLKDKNDPHMVRMKYTFIDKDHFKKEEVYWMAGKEESSTMSLIRVN</sequence>
<name>A0ABQ3B8A9_9GAMM</name>
<feature type="signal peptide" evidence="1">
    <location>
        <begin position="1"/>
        <end position="20"/>
    </location>
</feature>
<dbReference type="RefSeq" id="WP_189420369.1">
    <property type="nucleotide sequence ID" value="NZ_BMYZ01000003.1"/>
</dbReference>
<keyword evidence="1" id="KW-0732">Signal</keyword>
<evidence type="ECO:0008006" key="4">
    <source>
        <dbReference type="Google" id="ProtNLM"/>
    </source>
</evidence>
<accession>A0ABQ3B8A9</accession>
<evidence type="ECO:0000256" key="1">
    <source>
        <dbReference type="SAM" id="SignalP"/>
    </source>
</evidence>
<keyword evidence="3" id="KW-1185">Reference proteome</keyword>
<protein>
    <recommendedName>
        <fullName evidence="4">DUF4488 domain-containing protein</fullName>
    </recommendedName>
</protein>
<comment type="caution">
    <text evidence="2">The sequence shown here is derived from an EMBL/GenBank/DDBJ whole genome shotgun (WGS) entry which is preliminary data.</text>
</comment>